<dbReference type="AlphaFoldDB" id="A0A1J4JMI3"/>
<dbReference type="NCBIfam" id="TIGR00231">
    <property type="entry name" value="small_GTP"/>
    <property type="match status" value="1"/>
</dbReference>
<dbReference type="SMART" id="SM00175">
    <property type="entry name" value="RAB"/>
    <property type="match status" value="1"/>
</dbReference>
<reference evidence="6" key="1">
    <citation type="submission" date="2016-10" db="EMBL/GenBank/DDBJ databases">
        <authorList>
            <person name="Benchimol M."/>
            <person name="Almeida L.G."/>
            <person name="Vasconcelos A.T."/>
            <person name="Perreira-Neves A."/>
            <person name="Rosa I.A."/>
            <person name="Tasca T."/>
            <person name="Bogo M.R."/>
            <person name="de Souza W."/>
        </authorList>
    </citation>
    <scope>NUCLEOTIDE SEQUENCE [LARGE SCALE GENOMIC DNA]</scope>
    <source>
        <strain evidence="6">K</strain>
    </source>
</reference>
<comment type="caution">
    <text evidence="6">The sequence shown here is derived from an EMBL/GenBank/DDBJ whole genome shotgun (WGS) entry which is preliminary data.</text>
</comment>
<dbReference type="GO" id="GO:0012505">
    <property type="term" value="C:endomembrane system"/>
    <property type="evidence" value="ECO:0007669"/>
    <property type="project" value="UniProtKB-SubCell"/>
</dbReference>
<dbReference type="GO" id="GO:0005525">
    <property type="term" value="F:GTP binding"/>
    <property type="evidence" value="ECO:0007669"/>
    <property type="project" value="UniProtKB-KW"/>
</dbReference>
<evidence type="ECO:0000313" key="7">
    <source>
        <dbReference type="Proteomes" id="UP000179807"/>
    </source>
</evidence>
<keyword evidence="7" id="KW-1185">Reference proteome</keyword>
<keyword evidence="3" id="KW-0342">GTP-binding</keyword>
<dbReference type="EMBL" id="MLAK01000960">
    <property type="protein sequence ID" value="OHT00329.1"/>
    <property type="molecule type" value="Genomic_DNA"/>
</dbReference>
<evidence type="ECO:0000256" key="2">
    <source>
        <dbReference type="ARBA" id="ARBA00022741"/>
    </source>
</evidence>
<dbReference type="Gene3D" id="3.40.50.300">
    <property type="entry name" value="P-loop containing nucleotide triphosphate hydrolases"/>
    <property type="match status" value="1"/>
</dbReference>
<evidence type="ECO:0000313" key="6">
    <source>
        <dbReference type="EMBL" id="OHT00329.1"/>
    </source>
</evidence>
<dbReference type="SMART" id="SM00173">
    <property type="entry name" value="RAS"/>
    <property type="match status" value="1"/>
</dbReference>
<dbReference type="Pfam" id="PF00071">
    <property type="entry name" value="Ras"/>
    <property type="match status" value="1"/>
</dbReference>
<dbReference type="SMART" id="SM00174">
    <property type="entry name" value="RHO"/>
    <property type="match status" value="1"/>
</dbReference>
<keyword evidence="2" id="KW-0547">Nucleotide-binding</keyword>
<dbReference type="PANTHER" id="PTHR47977">
    <property type="entry name" value="RAS-RELATED PROTEIN RAB"/>
    <property type="match status" value="1"/>
</dbReference>
<protein>
    <submittedName>
        <fullName evidence="6">GTP-binding protein ypt1</fullName>
    </submittedName>
</protein>
<sequence length="193" mass="21736">MIIGDSCVGKSCLLIQFADQTFSENYVSTIGVDFKIRTLEIDSRSIKLQIWDTAGQERFHSITSNYYNGSHAIAIVYDVTNRESFDNVSKWISDVNNLANEHVCKMLIGNKVDLEEKRVVSFEEGQKMADSLGIPFLETSAKSTKNVNEMFTQMCYAIAKRQESIPRQSTKKNVPMPKINGTSINNNNNQCSC</sequence>
<dbReference type="Proteomes" id="UP000179807">
    <property type="component" value="Unassembled WGS sequence"/>
</dbReference>
<dbReference type="InterPro" id="IPR005225">
    <property type="entry name" value="Small_GTP-bd"/>
</dbReference>
<dbReference type="GeneID" id="94828737"/>
<dbReference type="RefSeq" id="XP_068353465.1">
    <property type="nucleotide sequence ID" value="XM_068494033.1"/>
</dbReference>
<evidence type="ECO:0000256" key="4">
    <source>
        <dbReference type="ARBA" id="ARBA00023136"/>
    </source>
</evidence>
<dbReference type="VEuPathDB" id="TrichDB:TRFO_07997"/>
<dbReference type="GO" id="GO:0003924">
    <property type="term" value="F:GTPase activity"/>
    <property type="evidence" value="ECO:0007669"/>
    <property type="project" value="InterPro"/>
</dbReference>
<evidence type="ECO:0000256" key="5">
    <source>
        <dbReference type="SAM" id="MobiDB-lite"/>
    </source>
</evidence>
<evidence type="ECO:0000256" key="3">
    <source>
        <dbReference type="ARBA" id="ARBA00023134"/>
    </source>
</evidence>
<feature type="region of interest" description="Disordered" evidence="5">
    <location>
        <begin position="166"/>
        <end position="193"/>
    </location>
</feature>
<dbReference type="PROSITE" id="PS51419">
    <property type="entry name" value="RAB"/>
    <property type="match status" value="1"/>
</dbReference>
<dbReference type="FunFam" id="3.40.50.300:FF:000586">
    <property type="entry name" value="Rab family GTPase"/>
    <property type="match status" value="1"/>
</dbReference>
<gene>
    <name evidence="6" type="ORF">TRFO_07997</name>
</gene>
<dbReference type="PROSITE" id="PS51421">
    <property type="entry name" value="RAS"/>
    <property type="match status" value="1"/>
</dbReference>
<dbReference type="PROSITE" id="PS51420">
    <property type="entry name" value="RHO"/>
    <property type="match status" value="1"/>
</dbReference>
<dbReference type="PRINTS" id="PR00449">
    <property type="entry name" value="RASTRNSFRMNG"/>
</dbReference>
<proteinExistence type="predicted"/>
<organism evidence="6 7">
    <name type="scientific">Tritrichomonas foetus</name>
    <dbReference type="NCBI Taxonomy" id="1144522"/>
    <lineage>
        <taxon>Eukaryota</taxon>
        <taxon>Metamonada</taxon>
        <taxon>Parabasalia</taxon>
        <taxon>Tritrichomonadida</taxon>
        <taxon>Tritrichomonadidae</taxon>
        <taxon>Tritrichomonas</taxon>
    </lineage>
</organism>
<accession>A0A1J4JMI3</accession>
<dbReference type="OrthoDB" id="9989112at2759"/>
<dbReference type="InterPro" id="IPR050227">
    <property type="entry name" value="Rab"/>
</dbReference>
<dbReference type="InterPro" id="IPR001806">
    <property type="entry name" value="Small_GTPase"/>
</dbReference>
<dbReference type="SUPFAM" id="SSF52540">
    <property type="entry name" value="P-loop containing nucleoside triphosphate hydrolases"/>
    <property type="match status" value="1"/>
</dbReference>
<dbReference type="SMART" id="SM00176">
    <property type="entry name" value="RAN"/>
    <property type="match status" value="1"/>
</dbReference>
<keyword evidence="4" id="KW-0472">Membrane</keyword>
<evidence type="ECO:0000256" key="1">
    <source>
        <dbReference type="ARBA" id="ARBA00004308"/>
    </source>
</evidence>
<name>A0A1J4JMI3_9EUKA</name>
<comment type="subcellular location">
    <subcellularLocation>
        <location evidence="1">Endomembrane system</location>
    </subcellularLocation>
</comment>
<dbReference type="InterPro" id="IPR027417">
    <property type="entry name" value="P-loop_NTPase"/>
</dbReference>